<protein>
    <submittedName>
        <fullName evidence="2">Uncharacterized protein</fullName>
    </submittedName>
</protein>
<evidence type="ECO:0000313" key="3">
    <source>
        <dbReference type="Proteomes" id="UP001185927"/>
    </source>
</evidence>
<gene>
    <name evidence="2" type="ORF">R3Q16_22115</name>
</gene>
<organism evidence="2 3">
    <name type="scientific">Rhodococcus globerulus</name>
    <dbReference type="NCBI Taxonomy" id="33008"/>
    <lineage>
        <taxon>Bacteria</taxon>
        <taxon>Bacillati</taxon>
        <taxon>Actinomycetota</taxon>
        <taxon>Actinomycetes</taxon>
        <taxon>Mycobacteriales</taxon>
        <taxon>Nocardiaceae</taxon>
        <taxon>Rhodococcus</taxon>
    </lineage>
</organism>
<reference evidence="2 3" key="1">
    <citation type="submission" date="2023-10" db="EMBL/GenBank/DDBJ databases">
        <title>Development of a sustainable strategy for remediation of hydrocarbon-contaminated territories based on the waste exchange concept.</title>
        <authorList>
            <person name="Krivoruchko A."/>
        </authorList>
    </citation>
    <scope>NUCLEOTIDE SEQUENCE [LARGE SCALE GENOMIC DNA]</scope>
    <source>
        <strain evidence="2 3">IEGM 1203</strain>
    </source>
</reference>
<dbReference type="EMBL" id="JAWLKB010000010">
    <property type="protein sequence ID" value="MDV6269315.1"/>
    <property type="molecule type" value="Genomic_DNA"/>
</dbReference>
<name>A0ABU4BYJ8_RHOGO</name>
<evidence type="ECO:0000256" key="1">
    <source>
        <dbReference type="SAM" id="MobiDB-lite"/>
    </source>
</evidence>
<sequence length="103" mass="10558">MIAVGVVELALVHEGVVVCVTDAPTGGAGAVDELVDRLAAAAVERNRDLRGGLRSADELLDAADAYMSRLPSMTYRDGAGQGRATGLTRLGRRSAGAHVDASP</sequence>
<keyword evidence="3" id="KW-1185">Reference proteome</keyword>
<accession>A0ABU4BYJ8</accession>
<evidence type="ECO:0000313" key="2">
    <source>
        <dbReference type="EMBL" id="MDV6269315.1"/>
    </source>
</evidence>
<proteinExistence type="predicted"/>
<comment type="caution">
    <text evidence="2">The sequence shown here is derived from an EMBL/GenBank/DDBJ whole genome shotgun (WGS) entry which is preliminary data.</text>
</comment>
<dbReference type="Proteomes" id="UP001185927">
    <property type="component" value="Unassembled WGS sequence"/>
</dbReference>
<feature type="region of interest" description="Disordered" evidence="1">
    <location>
        <begin position="77"/>
        <end position="103"/>
    </location>
</feature>
<dbReference type="RefSeq" id="WP_317543789.1">
    <property type="nucleotide sequence ID" value="NZ_JAWLKB010000010.1"/>
</dbReference>